<evidence type="ECO:0000256" key="3">
    <source>
        <dbReference type="ARBA" id="ARBA00023015"/>
    </source>
</evidence>
<keyword evidence="10" id="KW-1185">Reference proteome</keyword>
<feature type="region of interest" description="Disordered" evidence="8">
    <location>
        <begin position="414"/>
        <end position="452"/>
    </location>
</feature>
<dbReference type="InterPro" id="IPR008851">
    <property type="entry name" value="TFIIF-alpha"/>
</dbReference>
<evidence type="ECO:0000256" key="7">
    <source>
        <dbReference type="RuleBase" id="RU366044"/>
    </source>
</evidence>
<dbReference type="GO" id="GO:0006367">
    <property type="term" value="P:transcription initiation at RNA polymerase II promoter"/>
    <property type="evidence" value="ECO:0007669"/>
    <property type="project" value="InterPro"/>
</dbReference>
<organism evidence="9 10">
    <name type="scientific">Pneumocystis wakefieldiae</name>
    <dbReference type="NCBI Taxonomy" id="38082"/>
    <lineage>
        <taxon>Eukaryota</taxon>
        <taxon>Fungi</taxon>
        <taxon>Dikarya</taxon>
        <taxon>Ascomycota</taxon>
        <taxon>Taphrinomycotina</taxon>
        <taxon>Pneumocystomycetes</taxon>
        <taxon>Pneumocystaceae</taxon>
        <taxon>Pneumocystis</taxon>
    </lineage>
</organism>
<feature type="compositionally biased region" description="Polar residues" evidence="8">
    <location>
        <begin position="437"/>
        <end position="451"/>
    </location>
</feature>
<gene>
    <name evidence="9" type="ORF">MERGE_000510</name>
</gene>
<comment type="similarity">
    <text evidence="2 7">Belongs to the TFIIF alpha subunit family.</text>
</comment>
<dbReference type="Pfam" id="PF05793">
    <property type="entry name" value="TFIIF_alpha"/>
    <property type="match status" value="1"/>
</dbReference>
<evidence type="ECO:0000256" key="8">
    <source>
        <dbReference type="SAM" id="MobiDB-lite"/>
    </source>
</evidence>
<dbReference type="GO" id="GO:0016251">
    <property type="term" value="F:RNA polymerase II general transcription initiation factor activity"/>
    <property type="evidence" value="ECO:0007669"/>
    <property type="project" value="TreeGrafter"/>
</dbReference>
<feature type="region of interest" description="Disordered" evidence="8">
    <location>
        <begin position="467"/>
        <end position="486"/>
    </location>
</feature>
<dbReference type="AlphaFoldDB" id="A0A899G0I9"/>
<evidence type="ECO:0000256" key="1">
    <source>
        <dbReference type="ARBA" id="ARBA00004123"/>
    </source>
</evidence>
<dbReference type="Proteomes" id="UP000663699">
    <property type="component" value="Chromosome 10"/>
</dbReference>
<keyword evidence="4 7" id="KW-0238">DNA-binding</keyword>
<comment type="subcellular location">
    <subcellularLocation>
        <location evidence="1 7">Nucleus</location>
    </subcellularLocation>
</comment>
<dbReference type="PANTHER" id="PTHR13011">
    <property type="entry name" value="TFIIF-ALPHA"/>
    <property type="match status" value="1"/>
</dbReference>
<feature type="region of interest" description="Disordered" evidence="8">
    <location>
        <begin position="33"/>
        <end position="86"/>
    </location>
</feature>
<accession>A0A899G0I9</accession>
<evidence type="ECO:0000313" key="10">
    <source>
        <dbReference type="Proteomes" id="UP000663699"/>
    </source>
</evidence>
<proteinExistence type="inferred from homology"/>
<evidence type="ECO:0000256" key="5">
    <source>
        <dbReference type="ARBA" id="ARBA00023163"/>
    </source>
</evidence>
<dbReference type="GO" id="GO:0003677">
    <property type="term" value="F:DNA binding"/>
    <property type="evidence" value="ECO:0007669"/>
    <property type="project" value="UniProtKB-KW"/>
</dbReference>
<dbReference type="GO" id="GO:0005674">
    <property type="term" value="C:transcription factor TFIIF complex"/>
    <property type="evidence" value="ECO:0007669"/>
    <property type="project" value="TreeGrafter"/>
</dbReference>
<dbReference type="EMBL" id="CP054541">
    <property type="protein sequence ID" value="QSL66135.1"/>
    <property type="molecule type" value="Genomic_DNA"/>
</dbReference>
<evidence type="ECO:0000313" key="9">
    <source>
        <dbReference type="EMBL" id="QSL66135.1"/>
    </source>
</evidence>
<dbReference type="SUPFAM" id="SSF50916">
    <property type="entry name" value="Rap30/74 interaction domains"/>
    <property type="match status" value="1"/>
</dbReference>
<feature type="compositionally biased region" description="Polar residues" evidence="8">
    <location>
        <begin position="56"/>
        <end position="76"/>
    </location>
</feature>
<dbReference type="OrthoDB" id="76676at2759"/>
<dbReference type="GO" id="GO:0001096">
    <property type="term" value="F:TFIIF-class transcription factor complex binding"/>
    <property type="evidence" value="ECO:0007669"/>
    <property type="project" value="TreeGrafter"/>
</dbReference>
<evidence type="ECO:0000256" key="2">
    <source>
        <dbReference type="ARBA" id="ARBA00005249"/>
    </source>
</evidence>
<dbReference type="GO" id="GO:0032968">
    <property type="term" value="P:positive regulation of transcription elongation by RNA polymerase II"/>
    <property type="evidence" value="ECO:0007669"/>
    <property type="project" value="InterPro"/>
</dbReference>
<name>A0A899G0I9_9ASCO</name>
<reference evidence="9" key="1">
    <citation type="submission" date="2020-06" db="EMBL/GenBank/DDBJ databases">
        <title>Genomes of multiple members of Pneumocystis genus reveal paths to human pathogen Pneumocystis jirovecii.</title>
        <authorList>
            <person name="Cisse O.H."/>
            <person name="Ma L."/>
            <person name="Dekker J."/>
            <person name="Khil P."/>
            <person name="Jo J."/>
            <person name="Brenchley J."/>
            <person name="Blair R."/>
            <person name="Pahar B."/>
            <person name="Chabe M."/>
            <person name="Van Rompay K.A."/>
            <person name="Keesler R."/>
            <person name="Sukura A."/>
            <person name="Hirsch V."/>
            <person name="Kutty G."/>
            <person name="Liu Y."/>
            <person name="Peng L."/>
            <person name="Chen J."/>
            <person name="Song J."/>
            <person name="Weissenbacher-Lang C."/>
            <person name="Xu J."/>
            <person name="Upham N.S."/>
            <person name="Stajich J.E."/>
            <person name="Cuomo C.A."/>
            <person name="Cushion M.T."/>
            <person name="Kovacs J.A."/>
        </authorList>
    </citation>
    <scope>NUCLEOTIDE SEQUENCE</scope>
    <source>
        <strain evidence="9">2A</strain>
    </source>
</reference>
<evidence type="ECO:0000256" key="6">
    <source>
        <dbReference type="ARBA" id="ARBA00023242"/>
    </source>
</evidence>
<dbReference type="InterPro" id="IPR011039">
    <property type="entry name" value="TFIIF_interaction"/>
</dbReference>
<sequence>MDFKLTSVARSIEGIKHHILRFHSTRMIDPLTDFTPPVRLHRRDPMSTGEMKESASETGSKNNSQETGSGEATQGSRAGVFKRKTSKGYKRNRADWRARQEERVPWVLEDFDGQNTWIGTMEGGQSHNYVFFVFAENGFKVVPANKYYRFNQKNRYQTLSIDEAEAKMNKSIIVPRWFMKKEIKENSHEEYPSGPLYRLRTVASQAKSEFNEDRDGYEELDFNEEFADDEETPFIEGNEEDNRELEVELFLLSNSLGDDNKYLSENSYDEKRKMDKEGRKMRKYLTYHEKNHIYETDEENNPYVSQDDTDSDTSTFQRENIVKQDKIIKDKKKQLQDNTIQSDLSANRNLSIASKALSTEVSNNLSNDFTKHLALSSALKTQNQDCFYPVGSTRPYLVTLKLPKQHLISYANSFQSSLSSPRDASPERNKRRKLDSDVNNPEDSANLSSSESTRKIKIRTINNFQNHNLNSPLSSDSGTDTHNVSESISNVTEEELKNAIQSKKMNAKELLKSFKPQLGMNPKNRDLILELVTRIAKMENGYLVLKN</sequence>
<comment type="function">
    <text evidence="7">TFIIF is a general transcription initiation factor that binds to RNA polymerase II and helps to recruit it to the initiation complex in collaboration with TFIIB. It promotes transcription elongation.</text>
</comment>
<evidence type="ECO:0000256" key="4">
    <source>
        <dbReference type="ARBA" id="ARBA00023125"/>
    </source>
</evidence>
<dbReference type="PANTHER" id="PTHR13011:SF0">
    <property type="entry name" value="GENERAL TRANSCRIPTION FACTOR IIF SUBUNIT 1"/>
    <property type="match status" value="1"/>
</dbReference>
<protein>
    <recommendedName>
        <fullName evidence="7">Transcription initiation factor IIF subunit alpha</fullName>
    </recommendedName>
</protein>
<keyword evidence="5 7" id="KW-0804">Transcription</keyword>
<keyword evidence="6 7" id="KW-0539">Nucleus</keyword>
<keyword evidence="3 7" id="KW-0805">Transcription regulation</keyword>